<dbReference type="Proteomes" id="UP000664303">
    <property type="component" value="Unassembled WGS sequence"/>
</dbReference>
<keyword evidence="1" id="KW-0732">Signal</keyword>
<name>A0A939DIU0_9GAMM</name>
<dbReference type="RefSeq" id="WP_206562225.1">
    <property type="nucleotide sequence ID" value="NZ_JAFKCZ010000018.1"/>
</dbReference>
<feature type="signal peptide" evidence="1">
    <location>
        <begin position="1"/>
        <end position="23"/>
    </location>
</feature>
<gene>
    <name evidence="2" type="ORF">JYP50_19410</name>
</gene>
<sequence length="128" mass="13162">MSSSARRLLLAFGMVLACGESWAAGASGTVREVVAVEAAGRVFELRHSRGDAGNVVVIANRSSQVLRLVSAGGLDAVLESLETTSWSCGAGRYADNLVVETATGYHLASPALSCGEVLYIDDGGASDE</sequence>
<organism evidence="2 3">
    <name type="scientific">Parahaliea mediterranea</name>
    <dbReference type="NCBI Taxonomy" id="651086"/>
    <lineage>
        <taxon>Bacteria</taxon>
        <taxon>Pseudomonadati</taxon>
        <taxon>Pseudomonadota</taxon>
        <taxon>Gammaproteobacteria</taxon>
        <taxon>Cellvibrionales</taxon>
        <taxon>Halieaceae</taxon>
        <taxon>Parahaliea</taxon>
    </lineage>
</organism>
<accession>A0A939DIU0</accession>
<keyword evidence="3" id="KW-1185">Reference proteome</keyword>
<dbReference type="AlphaFoldDB" id="A0A939DIU0"/>
<proteinExistence type="predicted"/>
<reference evidence="2" key="1">
    <citation type="submission" date="2021-02" db="EMBL/GenBank/DDBJ databases">
        <title>PHA producing bacteria isolated from coastal sediment in Guangdong, Shenzhen.</title>
        <authorList>
            <person name="Zheng W."/>
            <person name="Yu S."/>
            <person name="Huang Y."/>
        </authorList>
    </citation>
    <scope>NUCLEOTIDE SEQUENCE</scope>
    <source>
        <strain evidence="2">TN14-10</strain>
    </source>
</reference>
<evidence type="ECO:0000256" key="1">
    <source>
        <dbReference type="SAM" id="SignalP"/>
    </source>
</evidence>
<evidence type="ECO:0000313" key="2">
    <source>
        <dbReference type="EMBL" id="MBN7798778.1"/>
    </source>
</evidence>
<evidence type="ECO:0000313" key="3">
    <source>
        <dbReference type="Proteomes" id="UP000664303"/>
    </source>
</evidence>
<dbReference type="EMBL" id="JAFKCZ010000018">
    <property type="protein sequence ID" value="MBN7798778.1"/>
    <property type="molecule type" value="Genomic_DNA"/>
</dbReference>
<protein>
    <recommendedName>
        <fullName evidence="4">Cellulase</fullName>
    </recommendedName>
</protein>
<dbReference type="PROSITE" id="PS51257">
    <property type="entry name" value="PROKAR_LIPOPROTEIN"/>
    <property type="match status" value="1"/>
</dbReference>
<feature type="chain" id="PRO_5036936411" description="Cellulase" evidence="1">
    <location>
        <begin position="24"/>
        <end position="128"/>
    </location>
</feature>
<comment type="caution">
    <text evidence="2">The sequence shown here is derived from an EMBL/GenBank/DDBJ whole genome shotgun (WGS) entry which is preliminary data.</text>
</comment>
<evidence type="ECO:0008006" key="4">
    <source>
        <dbReference type="Google" id="ProtNLM"/>
    </source>
</evidence>